<evidence type="ECO:0000313" key="2">
    <source>
        <dbReference type="EMBL" id="OEU06516.1"/>
    </source>
</evidence>
<keyword evidence="1" id="KW-0732">Signal</keyword>
<dbReference type="AlphaFoldDB" id="A0A1E7EKV1"/>
<dbReference type="InParanoid" id="A0A1E7EKV1"/>
<dbReference type="GO" id="GO:0006644">
    <property type="term" value="P:phospholipid metabolic process"/>
    <property type="evidence" value="ECO:0007669"/>
    <property type="project" value="InterPro"/>
</dbReference>
<proteinExistence type="predicted"/>
<organism evidence="2 3">
    <name type="scientific">Fragilariopsis cylindrus CCMP1102</name>
    <dbReference type="NCBI Taxonomy" id="635003"/>
    <lineage>
        <taxon>Eukaryota</taxon>
        <taxon>Sar</taxon>
        <taxon>Stramenopiles</taxon>
        <taxon>Ochrophyta</taxon>
        <taxon>Bacillariophyta</taxon>
        <taxon>Bacillariophyceae</taxon>
        <taxon>Bacillariophycidae</taxon>
        <taxon>Bacillariales</taxon>
        <taxon>Bacillariaceae</taxon>
        <taxon>Fragilariopsis</taxon>
    </lineage>
</organism>
<dbReference type="Proteomes" id="UP000095751">
    <property type="component" value="Unassembled WGS sequence"/>
</dbReference>
<dbReference type="KEGG" id="fcy:FRACYDRAFT_254536"/>
<dbReference type="EMBL" id="KV784408">
    <property type="protein sequence ID" value="OEU06516.1"/>
    <property type="molecule type" value="Genomic_DNA"/>
</dbReference>
<feature type="chain" id="PRO_5009191959" evidence="1">
    <location>
        <begin position="22"/>
        <end position="311"/>
    </location>
</feature>
<dbReference type="GO" id="GO:0050482">
    <property type="term" value="P:arachidonate secretion"/>
    <property type="evidence" value="ECO:0007669"/>
    <property type="project" value="InterPro"/>
</dbReference>
<keyword evidence="3" id="KW-1185">Reference proteome</keyword>
<dbReference type="InterPro" id="IPR036444">
    <property type="entry name" value="PLipase_A2_dom_sf"/>
</dbReference>
<sequence length="311" mass="34678">MMKSLIASFSLFVLSPSLATAGFTTNVCFTINDSPVVGALVKCWDDDYGSDDRVGPSGGARTDSNGCVSLYDSQSWLESPDVFCRIDPNGDCFAEATTSTKSNHNKRRDANFGTVALQYDEDYCGDFGLDTNGCGTSRIPSFLRDTLTETLGFENQCNAHDICYADCSKKGSDCDDDFYDDMLSTCAGQVNCELLAYFFFTALDTFGYEACDNSRRNDCDQAGLDRCNDESCDLVDDEMFRKKNKSCRKWVGNKKGKKMKKKCKKKHKKKKVFVWCPVTCGEKAGLGKCAFIKKKKKNKNKNNNKNKKKKN</sequence>
<reference evidence="2 3" key="1">
    <citation type="submission" date="2016-09" db="EMBL/GenBank/DDBJ databases">
        <title>Extensive genetic diversity and differential bi-allelic expression allows diatom success in the polar Southern Ocean.</title>
        <authorList>
            <consortium name="DOE Joint Genome Institute"/>
            <person name="Mock T."/>
            <person name="Otillar R.P."/>
            <person name="Strauss J."/>
            <person name="Dupont C."/>
            <person name="Frickenhaus S."/>
            <person name="Maumus F."/>
            <person name="Mcmullan M."/>
            <person name="Sanges R."/>
            <person name="Schmutz J."/>
            <person name="Toseland A."/>
            <person name="Valas R."/>
            <person name="Veluchamy A."/>
            <person name="Ward B.J."/>
            <person name="Allen A."/>
            <person name="Barry K."/>
            <person name="Falciatore A."/>
            <person name="Ferrante M."/>
            <person name="Fortunato A.E."/>
            <person name="Gloeckner G."/>
            <person name="Gruber A."/>
            <person name="Hipkin R."/>
            <person name="Janech M."/>
            <person name="Kroth P."/>
            <person name="Leese F."/>
            <person name="Lindquist E."/>
            <person name="Lyon B.R."/>
            <person name="Martin J."/>
            <person name="Mayer C."/>
            <person name="Parker M."/>
            <person name="Quesneville H."/>
            <person name="Raymond J."/>
            <person name="Uhlig C."/>
            <person name="Valentin K.U."/>
            <person name="Worden A.Z."/>
            <person name="Armbrust E.V."/>
            <person name="Bowler C."/>
            <person name="Green B."/>
            <person name="Moulton V."/>
            <person name="Van Oosterhout C."/>
            <person name="Grigoriev I."/>
        </authorList>
    </citation>
    <scope>NUCLEOTIDE SEQUENCE [LARGE SCALE GENOMIC DNA]</scope>
    <source>
        <strain evidence="2 3">CCMP1102</strain>
    </source>
</reference>
<protein>
    <submittedName>
        <fullName evidence="2">Uncharacterized protein</fullName>
    </submittedName>
</protein>
<dbReference type="Gene3D" id="1.20.90.10">
    <property type="entry name" value="Phospholipase A2 domain"/>
    <property type="match status" value="1"/>
</dbReference>
<accession>A0A1E7EKV1</accession>
<dbReference type="SUPFAM" id="SSF48619">
    <property type="entry name" value="Phospholipase A2, PLA2"/>
    <property type="match status" value="1"/>
</dbReference>
<evidence type="ECO:0000256" key="1">
    <source>
        <dbReference type="SAM" id="SignalP"/>
    </source>
</evidence>
<feature type="signal peptide" evidence="1">
    <location>
        <begin position="1"/>
        <end position="21"/>
    </location>
</feature>
<name>A0A1E7EKV1_9STRA</name>
<dbReference type="GO" id="GO:0004623">
    <property type="term" value="F:phospholipase A2 activity"/>
    <property type="evidence" value="ECO:0007669"/>
    <property type="project" value="InterPro"/>
</dbReference>
<gene>
    <name evidence="2" type="ORF">FRACYDRAFT_254536</name>
</gene>
<evidence type="ECO:0000313" key="3">
    <source>
        <dbReference type="Proteomes" id="UP000095751"/>
    </source>
</evidence>